<sequence length="232" mass="25830">MKANILEECLKEFLKHRLANSNDNAHDIGHLIRVANNAKRIMEKEGGDPLVIIASSYLHDIVSLPKNHPEKKQSSKLAAQEAAKILSTEFPAFPKELYSSVEHAILTHSYSANLPPETIEAKILQDADRLDALGAIGLARVFYIAGMLGQSLFHHDDPFALNRPLDDKSYTIDHFQTKLFKLPEKMNTTEGKKLAQSNAQYLVDFLSKLSSEIKGDLINTDGFIKNFLSSSS</sequence>
<keyword evidence="2" id="KW-0378">Hydrolase</keyword>
<dbReference type="Gene3D" id="1.10.3210.50">
    <property type="match status" value="1"/>
</dbReference>
<dbReference type="Proteomes" id="UP000307592">
    <property type="component" value="Unassembled WGS sequence"/>
</dbReference>
<dbReference type="Pfam" id="PF01966">
    <property type="entry name" value="HD"/>
    <property type="match status" value="1"/>
</dbReference>
<evidence type="ECO:0000259" key="1">
    <source>
        <dbReference type="SMART" id="SM00471"/>
    </source>
</evidence>
<comment type="caution">
    <text evidence="2">The sequence shown here is derived from an EMBL/GenBank/DDBJ whole genome shotgun (WGS) entry which is preliminary data.</text>
</comment>
<protein>
    <submittedName>
        <fullName evidence="2">Phosphohydrolase</fullName>
    </submittedName>
</protein>
<dbReference type="AlphaFoldDB" id="A0A5C4RJ29"/>
<dbReference type="EMBL" id="SBIJ01000014">
    <property type="protein sequence ID" value="TNH43557.1"/>
    <property type="molecule type" value="Genomic_DNA"/>
</dbReference>
<proteinExistence type="predicted"/>
<dbReference type="RefSeq" id="WP_139655609.1">
    <property type="nucleotide sequence ID" value="NZ_CAWOQH010000046.1"/>
</dbReference>
<dbReference type="PANTHER" id="PTHR33594">
    <property type="entry name" value="SUPERFAMILY HYDROLASE, PUTATIVE (AFU_ORTHOLOGUE AFUA_1G03035)-RELATED"/>
    <property type="match status" value="1"/>
</dbReference>
<evidence type="ECO:0000313" key="3">
    <source>
        <dbReference type="Proteomes" id="UP000307592"/>
    </source>
</evidence>
<dbReference type="SUPFAM" id="SSF109604">
    <property type="entry name" value="HD-domain/PDEase-like"/>
    <property type="match status" value="1"/>
</dbReference>
<dbReference type="InterPro" id="IPR003607">
    <property type="entry name" value="HD/PDEase_dom"/>
</dbReference>
<dbReference type="CDD" id="cd00077">
    <property type="entry name" value="HDc"/>
    <property type="match status" value="1"/>
</dbReference>
<feature type="domain" description="HD/PDEase" evidence="1">
    <location>
        <begin position="23"/>
        <end position="142"/>
    </location>
</feature>
<dbReference type="PANTHER" id="PTHR33594:SF1">
    <property type="entry name" value="HD_PDEASE DOMAIN-CONTAINING PROTEIN"/>
    <property type="match status" value="1"/>
</dbReference>
<organism evidence="2 3">
    <name type="scientific">Photorhabdus luminescens subsp. sonorensis</name>
    <dbReference type="NCBI Taxonomy" id="1173677"/>
    <lineage>
        <taxon>Bacteria</taxon>
        <taxon>Pseudomonadati</taxon>
        <taxon>Pseudomonadota</taxon>
        <taxon>Gammaproteobacteria</taxon>
        <taxon>Enterobacterales</taxon>
        <taxon>Morganellaceae</taxon>
        <taxon>Photorhabdus</taxon>
    </lineage>
</organism>
<evidence type="ECO:0000313" key="2">
    <source>
        <dbReference type="EMBL" id="TNH43557.1"/>
    </source>
</evidence>
<dbReference type="GO" id="GO:0016787">
    <property type="term" value="F:hydrolase activity"/>
    <property type="evidence" value="ECO:0007669"/>
    <property type="project" value="UniProtKB-KW"/>
</dbReference>
<gene>
    <name evidence="2" type="ORF">EP164_10370</name>
</gene>
<name>A0A5C4RJ29_PHOLU</name>
<dbReference type="InterPro" id="IPR006674">
    <property type="entry name" value="HD_domain"/>
</dbReference>
<accession>A0A5C4RJ29</accession>
<reference evidence="2 3" key="1">
    <citation type="submission" date="2019-01" db="EMBL/GenBank/DDBJ databases">
        <title>Draft genome assembly of Photorhabdus luminescens subsp. sonorensis Caborca.</title>
        <authorList>
            <person name="Duong D.A."/>
            <person name="Espinosa-Artiles P."/>
            <person name="Orozco R.A."/>
            <person name="Molnar I."/>
            <person name="Stock P."/>
        </authorList>
    </citation>
    <scope>NUCLEOTIDE SEQUENCE [LARGE SCALE GENOMIC DNA]</scope>
    <source>
        <strain evidence="2 3">Caborca</strain>
    </source>
</reference>
<dbReference type="SMART" id="SM00471">
    <property type="entry name" value="HDc"/>
    <property type="match status" value="1"/>
</dbReference>
<dbReference type="NCBIfam" id="NF007515">
    <property type="entry name" value="PRK10119.1"/>
    <property type="match status" value="1"/>
</dbReference>